<name>A0ABV2BY72_9GAMM</name>
<dbReference type="EMBL" id="JBEVCJ010000030">
    <property type="protein sequence ID" value="MET1256890.1"/>
    <property type="molecule type" value="Genomic_DNA"/>
</dbReference>
<gene>
    <name evidence="1" type="ORF">ABVT43_17240</name>
</gene>
<keyword evidence="2" id="KW-1185">Reference proteome</keyword>
<organism evidence="1 2">
    <name type="scientific">Aliikangiella maris</name>
    <dbReference type="NCBI Taxonomy" id="3162458"/>
    <lineage>
        <taxon>Bacteria</taxon>
        <taxon>Pseudomonadati</taxon>
        <taxon>Pseudomonadota</taxon>
        <taxon>Gammaproteobacteria</taxon>
        <taxon>Oceanospirillales</taxon>
        <taxon>Pleioneaceae</taxon>
        <taxon>Aliikangiella</taxon>
    </lineage>
</organism>
<protein>
    <submittedName>
        <fullName evidence="1">Uncharacterized protein</fullName>
    </submittedName>
</protein>
<comment type="caution">
    <text evidence="1">The sequence shown here is derived from an EMBL/GenBank/DDBJ whole genome shotgun (WGS) entry which is preliminary data.</text>
</comment>
<dbReference type="Proteomes" id="UP001548189">
    <property type="component" value="Unassembled WGS sequence"/>
</dbReference>
<evidence type="ECO:0000313" key="2">
    <source>
        <dbReference type="Proteomes" id="UP001548189"/>
    </source>
</evidence>
<proteinExistence type="predicted"/>
<evidence type="ECO:0000313" key="1">
    <source>
        <dbReference type="EMBL" id="MET1256890.1"/>
    </source>
</evidence>
<sequence>MRAIQSISHRYLKYIWGLIALFAFNAYAEIPLISKRQRLIQSGFLGKQQVVVKVLSSTDYQPTRYNKAPPEIIKV</sequence>
<accession>A0ABV2BY72</accession>
<reference evidence="1 2" key="1">
    <citation type="submission" date="2024-06" db="EMBL/GenBank/DDBJ databases">
        <authorList>
            <person name="Li F."/>
        </authorList>
    </citation>
    <scope>NUCLEOTIDE SEQUENCE [LARGE SCALE GENOMIC DNA]</scope>
    <source>
        <strain evidence="1 2">GXAS 311</strain>
    </source>
</reference>